<protein>
    <submittedName>
        <fullName evidence="1">Uncharacterized protein</fullName>
    </submittedName>
</protein>
<keyword evidence="2" id="KW-1185">Reference proteome</keyword>
<reference evidence="1 2" key="1">
    <citation type="journal article" date="2024" name="Commun. Biol.">
        <title>Comparative genomic analysis of thermophilic fungi reveals convergent evolutionary adaptations and gene losses.</title>
        <authorList>
            <person name="Steindorff A.S."/>
            <person name="Aguilar-Pontes M.V."/>
            <person name="Robinson A.J."/>
            <person name="Andreopoulos B."/>
            <person name="LaButti K."/>
            <person name="Kuo A."/>
            <person name="Mondo S."/>
            <person name="Riley R."/>
            <person name="Otillar R."/>
            <person name="Haridas S."/>
            <person name="Lipzen A."/>
            <person name="Grimwood J."/>
            <person name="Schmutz J."/>
            <person name="Clum A."/>
            <person name="Reid I.D."/>
            <person name="Moisan M.C."/>
            <person name="Butler G."/>
            <person name="Nguyen T.T.M."/>
            <person name="Dewar K."/>
            <person name="Conant G."/>
            <person name="Drula E."/>
            <person name="Henrissat B."/>
            <person name="Hansel C."/>
            <person name="Singer S."/>
            <person name="Hutchinson M.I."/>
            <person name="de Vries R.P."/>
            <person name="Natvig D.O."/>
            <person name="Powell A.J."/>
            <person name="Tsang A."/>
            <person name="Grigoriev I.V."/>
        </authorList>
    </citation>
    <scope>NUCLEOTIDE SEQUENCE [LARGE SCALE GENOMIC DNA]</scope>
    <source>
        <strain evidence="1 2">CBS 494.80</strain>
    </source>
</reference>
<organism evidence="1 2">
    <name type="scientific">Oculimacula yallundae</name>
    <dbReference type="NCBI Taxonomy" id="86028"/>
    <lineage>
        <taxon>Eukaryota</taxon>
        <taxon>Fungi</taxon>
        <taxon>Dikarya</taxon>
        <taxon>Ascomycota</taxon>
        <taxon>Pezizomycotina</taxon>
        <taxon>Leotiomycetes</taxon>
        <taxon>Helotiales</taxon>
        <taxon>Ploettnerulaceae</taxon>
        <taxon>Oculimacula</taxon>
    </lineage>
</organism>
<sequence length="78" mass="8365">MTLLEITGPPSVTFATTACKIIASFMMISCDNFLASCLSCLLDVVSICEGPHPTTKISSKNRDCNMPVDHNQMAKGGR</sequence>
<evidence type="ECO:0000313" key="2">
    <source>
        <dbReference type="Proteomes" id="UP001595075"/>
    </source>
</evidence>
<accession>A0ABR4C9Q3</accession>
<comment type="caution">
    <text evidence="1">The sequence shown here is derived from an EMBL/GenBank/DDBJ whole genome shotgun (WGS) entry which is preliminary data.</text>
</comment>
<name>A0ABR4C9Q3_9HELO</name>
<evidence type="ECO:0000313" key="1">
    <source>
        <dbReference type="EMBL" id="KAL2066505.1"/>
    </source>
</evidence>
<dbReference type="EMBL" id="JAZHXI010000011">
    <property type="protein sequence ID" value="KAL2066505.1"/>
    <property type="molecule type" value="Genomic_DNA"/>
</dbReference>
<gene>
    <name evidence="1" type="ORF">VTL71DRAFT_2576</name>
</gene>
<dbReference type="Proteomes" id="UP001595075">
    <property type="component" value="Unassembled WGS sequence"/>
</dbReference>
<proteinExistence type="predicted"/>